<dbReference type="SMART" id="SM00184">
    <property type="entry name" value="RING"/>
    <property type="match status" value="2"/>
</dbReference>
<dbReference type="SUPFAM" id="SSF57850">
    <property type="entry name" value="RING/U-box"/>
    <property type="match status" value="2"/>
</dbReference>
<proteinExistence type="predicted"/>
<name>A0A3P3YFI7_PLABS</name>
<dbReference type="PROSITE" id="PS00518">
    <property type="entry name" value="ZF_RING_1"/>
    <property type="match status" value="1"/>
</dbReference>
<evidence type="ECO:0000256" key="4">
    <source>
        <dbReference type="PROSITE-ProRule" id="PRU00175"/>
    </source>
</evidence>
<dbReference type="Gene3D" id="3.30.40.10">
    <property type="entry name" value="Zinc/RING finger domain, C3HC4 (zinc finger)"/>
    <property type="match status" value="2"/>
</dbReference>
<dbReference type="GO" id="GO:0008270">
    <property type="term" value="F:zinc ion binding"/>
    <property type="evidence" value="ECO:0007669"/>
    <property type="project" value="UniProtKB-KW"/>
</dbReference>
<dbReference type="CDD" id="cd16463">
    <property type="entry name" value="RING-H2_PHR"/>
    <property type="match status" value="1"/>
</dbReference>
<evidence type="ECO:0000256" key="2">
    <source>
        <dbReference type="ARBA" id="ARBA00022771"/>
    </source>
</evidence>
<gene>
    <name evidence="6" type="ORF">PLBR_LOCUS6119</name>
</gene>
<dbReference type="GO" id="GO:0061630">
    <property type="term" value="F:ubiquitin protein ligase activity"/>
    <property type="evidence" value="ECO:0007669"/>
    <property type="project" value="TreeGrafter"/>
</dbReference>
<keyword evidence="3" id="KW-0862">Zinc</keyword>
<dbReference type="PANTHER" id="PTHR45943:SF2">
    <property type="entry name" value="RING-TYPE DOMAIN-CONTAINING PROTEIN"/>
    <property type="match status" value="1"/>
</dbReference>
<dbReference type="PANTHER" id="PTHR45943">
    <property type="entry name" value="E3 UBIQUITIN-PROTEIN LIGASE MYCBP2"/>
    <property type="match status" value="1"/>
</dbReference>
<geneLocation type="mitochondrion" evidence="6"/>
<organism evidence="6 7">
    <name type="scientific">Plasmodiophora brassicae</name>
    <name type="common">Clubroot disease agent</name>
    <dbReference type="NCBI Taxonomy" id="37360"/>
    <lineage>
        <taxon>Eukaryota</taxon>
        <taxon>Sar</taxon>
        <taxon>Rhizaria</taxon>
        <taxon>Endomyxa</taxon>
        <taxon>Phytomyxea</taxon>
        <taxon>Plasmodiophorida</taxon>
        <taxon>Plasmodiophoridae</taxon>
        <taxon>Plasmodiophora</taxon>
    </lineage>
</organism>
<evidence type="ECO:0000256" key="3">
    <source>
        <dbReference type="ARBA" id="ARBA00022833"/>
    </source>
</evidence>
<dbReference type="InterPro" id="IPR001841">
    <property type="entry name" value="Znf_RING"/>
</dbReference>
<keyword evidence="1" id="KW-0479">Metal-binding</keyword>
<sequence length="618" mass="68216">MSMTSAASSSTSSSPETACPVCGRALPSSLLPSHVSGCLGDPVNPLALAEDLKAWLEPQFDAMERAGRPVPRLQAFADVLMSYHHRASVLVHGQSSVTEREAAVDAAMDLGSVDDDEQFRLFLEREATCCLCKAVNAEAVIHLEECDHRVCRACLRGSLTSDAPYRERVQCPVAECGQSLPMFVCKAVLDASEYDALEASSLDSIVHSGAFVRCPSCKEVFAKEQGDVLTSDQDQTRALDGSVMTPEALRHRAMHRFRCKCRTDWCDLCEAVPYHNGFNCSDFKAFTMARRCRFCNAAITEANLHRDCGLQDVCSNSECKVRASDTCTKVLPCNHPCTGLRSESNCCPCLSCPSEEGTVIADEFCNICWVESLGSAPCIRLTCGHHFHHACIVKKLEKKWPGSRISFGFLLCPLCKDPISHPSLSRLLRPLIRTKKSVQDLAMQRLYLEGLQTHPDITQPGGKHFQHPEEYAMDRFAYFMCHKCKRPYFGGMRQCGDMAGRDEENFNADELLCGGCSDTTVNCDVHGKDFIEYKCRFCCQVAVWFCWGTTHFCDPCHRKQQLGNYVSKKSSSQLPKCPGVAGCPLGVVHPPNGTEHSLGCALCRRGARSKPEVITIDD</sequence>
<dbReference type="Proteomes" id="UP000290189">
    <property type="component" value="Unassembled WGS sequence"/>
</dbReference>
<feature type="domain" description="RING-type" evidence="5">
    <location>
        <begin position="365"/>
        <end position="416"/>
    </location>
</feature>
<evidence type="ECO:0000313" key="7">
    <source>
        <dbReference type="Proteomes" id="UP000290189"/>
    </source>
</evidence>
<feature type="domain" description="RING-type" evidence="5">
    <location>
        <begin position="129"/>
        <end position="175"/>
    </location>
</feature>
<dbReference type="SMART" id="SM01197">
    <property type="entry name" value="FANCL_C"/>
    <property type="match status" value="1"/>
</dbReference>
<evidence type="ECO:0000259" key="5">
    <source>
        <dbReference type="PROSITE" id="PS50089"/>
    </source>
</evidence>
<dbReference type="AlphaFoldDB" id="A0A3P3YFI7"/>
<dbReference type="GO" id="GO:0005634">
    <property type="term" value="C:nucleus"/>
    <property type="evidence" value="ECO:0007669"/>
    <property type="project" value="TreeGrafter"/>
</dbReference>
<dbReference type="InterPro" id="IPR013083">
    <property type="entry name" value="Znf_RING/FYVE/PHD"/>
</dbReference>
<dbReference type="PROSITE" id="PS50089">
    <property type="entry name" value="ZF_RING_2"/>
    <property type="match status" value="2"/>
</dbReference>
<dbReference type="EMBL" id="OVEO01000010">
    <property type="protein sequence ID" value="SPQ98904.1"/>
    <property type="molecule type" value="Genomic_DNA"/>
</dbReference>
<reference evidence="6 7" key="1">
    <citation type="submission" date="2018-03" db="EMBL/GenBank/DDBJ databases">
        <authorList>
            <person name="Fogelqvist J."/>
        </authorList>
    </citation>
    <scope>NUCLEOTIDE SEQUENCE [LARGE SCALE GENOMIC DNA]</scope>
</reference>
<dbReference type="InterPro" id="IPR017907">
    <property type="entry name" value="Znf_RING_CS"/>
</dbReference>
<accession>A0A3P3YFI7</accession>
<keyword evidence="2 4" id="KW-0863">Zinc-finger</keyword>
<evidence type="ECO:0000313" key="6">
    <source>
        <dbReference type="EMBL" id="SPQ98904.1"/>
    </source>
</evidence>
<protein>
    <recommendedName>
        <fullName evidence="5">RING-type domain-containing protein</fullName>
    </recommendedName>
</protein>
<keyword evidence="6" id="KW-0496">Mitochondrion</keyword>
<evidence type="ECO:0000256" key="1">
    <source>
        <dbReference type="ARBA" id="ARBA00022723"/>
    </source>
</evidence>
<dbReference type="GO" id="GO:0005886">
    <property type="term" value="C:plasma membrane"/>
    <property type="evidence" value="ECO:0007669"/>
    <property type="project" value="TreeGrafter"/>
</dbReference>